<keyword evidence="1" id="KW-0732">Signal</keyword>
<protein>
    <submittedName>
        <fullName evidence="2">Uncharacterized protein</fullName>
    </submittedName>
</protein>
<sequence>MQLMKSIFVLGLLAVQSLAEPVRIANSKNPAVVEYRAAVAAHNQKRQTPPGWVPAPRDAPDVDMGSFDKVGRGQSIKTEGLASCIAVVVYNKSPQEDDNDKFLAHVSPASWQNQLNKLFEAMDLSDPRVMVIFPLPEDTISPEVQRGINEKVLEHVFDQWGDYDPKGYVRDGSRVNEVGGSRLWVDENNVVHWSVTGAVIQPRS</sequence>
<dbReference type="AlphaFoldDB" id="A0AA37LSS3"/>
<evidence type="ECO:0000313" key="2">
    <source>
        <dbReference type="EMBL" id="GJC83067.1"/>
    </source>
</evidence>
<gene>
    <name evidence="2" type="ORF">ColLi_05905</name>
</gene>
<dbReference type="Proteomes" id="UP001055172">
    <property type="component" value="Unassembled WGS sequence"/>
</dbReference>
<dbReference type="EMBL" id="BPPX01000011">
    <property type="protein sequence ID" value="GJC83067.1"/>
    <property type="molecule type" value="Genomic_DNA"/>
</dbReference>
<name>A0AA37LSS3_9PEZI</name>
<keyword evidence="3" id="KW-1185">Reference proteome</keyword>
<organism evidence="2 3">
    <name type="scientific">Colletotrichum liriopes</name>
    <dbReference type="NCBI Taxonomy" id="708192"/>
    <lineage>
        <taxon>Eukaryota</taxon>
        <taxon>Fungi</taxon>
        <taxon>Dikarya</taxon>
        <taxon>Ascomycota</taxon>
        <taxon>Pezizomycotina</taxon>
        <taxon>Sordariomycetes</taxon>
        <taxon>Hypocreomycetidae</taxon>
        <taxon>Glomerellales</taxon>
        <taxon>Glomerellaceae</taxon>
        <taxon>Colletotrichum</taxon>
        <taxon>Colletotrichum spaethianum species complex</taxon>
    </lineage>
</organism>
<comment type="caution">
    <text evidence="2">The sequence shown here is derived from an EMBL/GenBank/DDBJ whole genome shotgun (WGS) entry which is preliminary data.</text>
</comment>
<feature type="signal peptide" evidence="1">
    <location>
        <begin position="1"/>
        <end position="19"/>
    </location>
</feature>
<proteinExistence type="predicted"/>
<accession>A0AA37LSS3</accession>
<evidence type="ECO:0000313" key="3">
    <source>
        <dbReference type="Proteomes" id="UP001055172"/>
    </source>
</evidence>
<reference evidence="2 3" key="1">
    <citation type="submission" date="2021-07" db="EMBL/GenBank/DDBJ databases">
        <title>Genome data of Colletotrichum spaethianum.</title>
        <authorList>
            <person name="Utami Y.D."/>
            <person name="Hiruma K."/>
        </authorList>
    </citation>
    <scope>NUCLEOTIDE SEQUENCE [LARGE SCALE GENOMIC DNA]</scope>
    <source>
        <strain evidence="2 3">MAFF 242679</strain>
    </source>
</reference>
<evidence type="ECO:0000256" key="1">
    <source>
        <dbReference type="SAM" id="SignalP"/>
    </source>
</evidence>
<feature type="chain" id="PRO_5041245417" evidence="1">
    <location>
        <begin position="20"/>
        <end position="204"/>
    </location>
</feature>